<evidence type="ECO:0000313" key="2">
    <source>
        <dbReference type="Proteomes" id="UP000814033"/>
    </source>
</evidence>
<protein>
    <submittedName>
        <fullName evidence="1">Uncharacterized protein</fullName>
    </submittedName>
</protein>
<keyword evidence="2" id="KW-1185">Reference proteome</keyword>
<dbReference type="Proteomes" id="UP000814033">
    <property type="component" value="Unassembled WGS sequence"/>
</dbReference>
<proteinExistence type="predicted"/>
<name>A0ACB8SAS3_9AGAM</name>
<comment type="caution">
    <text evidence="1">The sequence shown here is derived from an EMBL/GenBank/DDBJ whole genome shotgun (WGS) entry which is preliminary data.</text>
</comment>
<evidence type="ECO:0000313" key="1">
    <source>
        <dbReference type="EMBL" id="KAI0053268.1"/>
    </source>
</evidence>
<dbReference type="EMBL" id="MU275841">
    <property type="protein sequence ID" value="KAI0053268.1"/>
    <property type="molecule type" value="Genomic_DNA"/>
</dbReference>
<reference evidence="1" key="2">
    <citation type="journal article" date="2022" name="New Phytol.">
        <title>Evolutionary transition to the ectomycorrhizal habit in the genomes of a hyperdiverse lineage of mushroom-forming fungi.</title>
        <authorList>
            <person name="Looney B."/>
            <person name="Miyauchi S."/>
            <person name="Morin E."/>
            <person name="Drula E."/>
            <person name="Courty P.E."/>
            <person name="Kohler A."/>
            <person name="Kuo A."/>
            <person name="LaButti K."/>
            <person name="Pangilinan J."/>
            <person name="Lipzen A."/>
            <person name="Riley R."/>
            <person name="Andreopoulos W."/>
            <person name="He G."/>
            <person name="Johnson J."/>
            <person name="Nolan M."/>
            <person name="Tritt A."/>
            <person name="Barry K.W."/>
            <person name="Grigoriev I.V."/>
            <person name="Nagy L.G."/>
            <person name="Hibbett D."/>
            <person name="Henrissat B."/>
            <person name="Matheny P.B."/>
            <person name="Labbe J."/>
            <person name="Martin F.M."/>
        </authorList>
    </citation>
    <scope>NUCLEOTIDE SEQUENCE</scope>
    <source>
        <strain evidence="1">FP105234-sp</strain>
    </source>
</reference>
<organism evidence="1 2">
    <name type="scientific">Auriscalpium vulgare</name>
    <dbReference type="NCBI Taxonomy" id="40419"/>
    <lineage>
        <taxon>Eukaryota</taxon>
        <taxon>Fungi</taxon>
        <taxon>Dikarya</taxon>
        <taxon>Basidiomycota</taxon>
        <taxon>Agaricomycotina</taxon>
        <taxon>Agaricomycetes</taxon>
        <taxon>Russulales</taxon>
        <taxon>Auriscalpiaceae</taxon>
        <taxon>Auriscalpium</taxon>
    </lineage>
</organism>
<accession>A0ACB8SAS3</accession>
<gene>
    <name evidence="1" type="ORF">FA95DRAFT_1592354</name>
</gene>
<sequence>MAPLRDRPLSNSPDTEWPPRATTPLRIAKRDTPQRPHASQISRRNSNTYSRLTNSSLVSQSPFRSQIPAPPRPSAVSNAPTPRKSSGEKRPRPSSMHAQAENEKPLGFKRRQSKGFQGLIEREPVKKSPFRNPTSQLEDPFPPPPTPTVAQKSHLPTPTSSSSPTRSSLVSKRLHGPRTQGHDQPVRQRRKTVTFDERCDVVTFERDEVDYDEDPFSSDDEYDFGGRGDEEHEDGGEGDDSITGLVDSMLEDTRDGSLEVQTPPHDGGFPEDLDAEDDVPYGRSHHADRAAVAHHHDEHDEAGQLSPPNLSPDASDSPPISTPPRNRDSLAEITSTSPGSHIPLGRSTHSERIHAERTPDDLERDVQMLPPSPSPAKGRPSVGGNKDALVPRFGIDVHRDEHQVQADRDSADPFAMEQHDVQVADFSFMSDEGKEEGEGEGDVSFSGLAAELGLSSLGMERKIDVKPAPSTPPLNLRSSLNSVRSGGSSGGRELPAVPRSRSASPFTLPVTARISSPAHGRSGSPSSLAGSPAFNPRMSSPLGNPGRVTSPPTSNPGSIGSHGSMGSLNGRPRISREDVHRRLLRKRSVESPLNEIPPSGDALGDEKEPPRTPPDAMDLDDLPPAGARFGTPLRRGENPTYDGVMSIDPEPQPTDPPRPSAITRAYSADDAASETFKGINLDFSDSGTGMDLGLKGMDFAATRVEIGDVKSALDQLVQDVQEGSTHPPANGCQLKLKGSQGSLRVEAVTEGVKARQFPAPRDLDTTMEEDETMEDEGADASGPMHTPASPKTYSSAGHTPELLAGGGFTSPPLSRSASGASLPPPPPPPKDAIKTREQMILEKRREQRRREDDENMGRRTPPRNERAALGVGRPGKRRSLSTGDAEDLEATRRKGEGGYLDVSPFEQDDDPLGDVIQKELSKLDEPAKVKKSKYHVRERTETIYASSDADKVSHMSGAGDLNTGRAWRTVRRPSDMNEYAKQIREFRAQEKPGKAHGKVFVRVVDVKGLRLPLPQQPTALTCTLNNGIHFVTTPECRLGPETSIEQEFELIEHSKLEFTLTLKIRRDPHIVAQFKANSAPPPPPQQEPPPPPPASKGGMRSFFSSPKKQPKVVPRPIAPPPAPKLQENLARYLKPDGTLARVFVSFKDIASRCDGRLFETNFPLIGQRLEDGARASPLQVGELVLQFFRLPAMPGIPSNQLPQSLEECHKGLRRVQWHKTTYHDGTLTQCGGDCPTWRRRHFRVTGGRLLAFNDVTRRVTTAIDLRQATGVEEIRDPRSRAMSPASVQTTRSTAQFEEFDEMYGVQRAFRMFFQRDEPVVFFADTDEEKDRWLEVFRALIGMIPPHPLWAELLWQRQEDLAKANPPPSHTPAAGSSRP</sequence>
<reference evidence="1" key="1">
    <citation type="submission" date="2021-02" db="EMBL/GenBank/DDBJ databases">
        <authorList>
            <consortium name="DOE Joint Genome Institute"/>
            <person name="Ahrendt S."/>
            <person name="Looney B.P."/>
            <person name="Miyauchi S."/>
            <person name="Morin E."/>
            <person name="Drula E."/>
            <person name="Courty P.E."/>
            <person name="Chicoki N."/>
            <person name="Fauchery L."/>
            <person name="Kohler A."/>
            <person name="Kuo A."/>
            <person name="Labutti K."/>
            <person name="Pangilinan J."/>
            <person name="Lipzen A."/>
            <person name="Riley R."/>
            <person name="Andreopoulos W."/>
            <person name="He G."/>
            <person name="Johnson J."/>
            <person name="Barry K.W."/>
            <person name="Grigoriev I.V."/>
            <person name="Nagy L."/>
            <person name="Hibbett D."/>
            <person name="Henrissat B."/>
            <person name="Matheny P.B."/>
            <person name="Labbe J."/>
            <person name="Martin F."/>
        </authorList>
    </citation>
    <scope>NUCLEOTIDE SEQUENCE</scope>
    <source>
        <strain evidence="1">FP105234-sp</strain>
    </source>
</reference>